<dbReference type="Proteomes" id="UP001323798">
    <property type="component" value="Chromosome"/>
</dbReference>
<dbReference type="PANTHER" id="PTHR33840">
    <property type="match status" value="1"/>
</dbReference>
<gene>
    <name evidence="3" type="ORF">SM116_12570</name>
</gene>
<dbReference type="InterPro" id="IPR018712">
    <property type="entry name" value="Tle1-like_cat"/>
</dbReference>
<sequence length="365" mass="40665">MPRNLVVCLDGTAGQVRGPGDSNSVLAYQLLDLSDETKQIAFYDPGVGTFSAPGAWTPFARWFTRLGGLIWGGGLRENLGDAYLWLMQEWKPGDRVYVFGFSRGAFTARALVGMLRLVGLMRPGSENQLQYAVAEYARRGGEKKIPWDEIHRFSALFAQQVDGHSTVPITYLGVWDTVKAMGVARLAPEWPYTRKLPNAARIRHAVSIDEWRRPFREYLVDPEHPNLEEVWFAGIHSDVGGTFPDDAKLSAITLRWILEGAREEGLLLTDAADARFAEITTDNALGAVHRDNPVWRLLVKRPRPIPPEARIHASVRERIASVPDYHPMIPVSATWYDEGWAAPQTPTPQTPTPQTPTPQPATPAP</sequence>
<evidence type="ECO:0000259" key="2">
    <source>
        <dbReference type="Pfam" id="PF09994"/>
    </source>
</evidence>
<dbReference type="Pfam" id="PF09994">
    <property type="entry name" value="T6SS_Tle1-like_cat"/>
    <property type="match status" value="1"/>
</dbReference>
<proteinExistence type="predicted"/>
<organism evidence="3 4">
    <name type="scientific">Microbacterium rhizosphaerae</name>
    <dbReference type="NCBI Taxonomy" id="1678237"/>
    <lineage>
        <taxon>Bacteria</taxon>
        <taxon>Bacillati</taxon>
        <taxon>Actinomycetota</taxon>
        <taxon>Actinomycetes</taxon>
        <taxon>Micrococcales</taxon>
        <taxon>Microbacteriaceae</taxon>
        <taxon>Microbacterium</taxon>
    </lineage>
</organism>
<dbReference type="InterPro" id="IPR029058">
    <property type="entry name" value="AB_hydrolase_fold"/>
</dbReference>
<feature type="compositionally biased region" description="Pro residues" evidence="1">
    <location>
        <begin position="345"/>
        <end position="365"/>
    </location>
</feature>
<dbReference type="SUPFAM" id="SSF53474">
    <property type="entry name" value="alpha/beta-Hydrolases"/>
    <property type="match status" value="2"/>
</dbReference>
<name>A0ABZ0SHA8_9MICO</name>
<dbReference type="PANTHER" id="PTHR33840:SF1">
    <property type="entry name" value="TLE1 PHOSPHOLIPASE DOMAIN-CONTAINING PROTEIN"/>
    <property type="match status" value="1"/>
</dbReference>
<reference evidence="3 4" key="1">
    <citation type="submission" date="2023-11" db="EMBL/GenBank/DDBJ databases">
        <title>Genome sequence of Microbacterium rhizosphaerae KACC 19337.</title>
        <authorList>
            <person name="Choi H."/>
            <person name="Kim S."/>
            <person name="Kim Y."/>
            <person name="Kwon S.-W."/>
            <person name="Heo J."/>
        </authorList>
    </citation>
    <scope>NUCLEOTIDE SEQUENCE [LARGE SCALE GENOMIC DNA]</scope>
    <source>
        <strain evidence="3 4">KACC 19337</strain>
    </source>
</reference>
<evidence type="ECO:0000313" key="4">
    <source>
        <dbReference type="Proteomes" id="UP001323798"/>
    </source>
</evidence>
<feature type="region of interest" description="Disordered" evidence="1">
    <location>
        <begin position="339"/>
        <end position="365"/>
    </location>
</feature>
<dbReference type="RefSeq" id="WP_320941320.1">
    <property type="nucleotide sequence ID" value="NZ_BAABEU010000006.1"/>
</dbReference>
<accession>A0ABZ0SHA8</accession>
<feature type="domain" description="T6SS Phospholipase effector Tle1-like catalytic" evidence="2">
    <location>
        <begin position="3"/>
        <end position="259"/>
    </location>
</feature>
<evidence type="ECO:0000313" key="3">
    <source>
        <dbReference type="EMBL" id="WPR88601.1"/>
    </source>
</evidence>
<dbReference type="EMBL" id="CP139368">
    <property type="protein sequence ID" value="WPR88601.1"/>
    <property type="molecule type" value="Genomic_DNA"/>
</dbReference>
<keyword evidence="4" id="KW-1185">Reference proteome</keyword>
<protein>
    <submittedName>
        <fullName evidence="3">DUF2235 domain-containing protein</fullName>
    </submittedName>
</protein>
<evidence type="ECO:0000256" key="1">
    <source>
        <dbReference type="SAM" id="MobiDB-lite"/>
    </source>
</evidence>